<dbReference type="PANTHER" id="PTHR11351:SF31">
    <property type="entry name" value="DESATURASE 1, ISOFORM A-RELATED"/>
    <property type="match status" value="1"/>
</dbReference>
<keyword evidence="4 12" id="KW-0812">Transmembrane</keyword>
<evidence type="ECO:0000256" key="3">
    <source>
        <dbReference type="ARBA" id="ARBA00022516"/>
    </source>
</evidence>
<evidence type="ECO:0000256" key="9">
    <source>
        <dbReference type="ARBA" id="ARBA00023098"/>
    </source>
</evidence>
<evidence type="ECO:0000259" key="13">
    <source>
        <dbReference type="Pfam" id="PF00487"/>
    </source>
</evidence>
<proteinExistence type="inferred from homology"/>
<feature type="transmembrane region" description="Helical" evidence="12">
    <location>
        <begin position="15"/>
        <end position="37"/>
    </location>
</feature>
<dbReference type="HOGENOM" id="CLU_027359_1_0_0"/>
<dbReference type="Proteomes" id="UP000006844">
    <property type="component" value="Chromosome"/>
</dbReference>
<evidence type="ECO:0000256" key="4">
    <source>
        <dbReference type="ARBA" id="ARBA00022692"/>
    </source>
</evidence>
<evidence type="ECO:0000256" key="5">
    <source>
        <dbReference type="ARBA" id="ARBA00022832"/>
    </source>
</evidence>
<keyword evidence="11" id="KW-0275">Fatty acid biosynthesis</keyword>
<dbReference type="GO" id="GO:0006633">
    <property type="term" value="P:fatty acid biosynthetic process"/>
    <property type="evidence" value="ECO:0007669"/>
    <property type="project" value="UniProtKB-KW"/>
</dbReference>
<reference evidence="14 15" key="1">
    <citation type="journal article" date="2012" name="Stand. Genomic Sci.">
        <title>Complete genome sequence of Terriglobus saanensis type strain SP1PR4(T), an Acidobacteria from tundra soil.</title>
        <authorList>
            <person name="Rawat S.R."/>
            <person name="Mannisto M.K."/>
            <person name="Starovoytov V."/>
            <person name="Goodwin L."/>
            <person name="Nolan M."/>
            <person name="Hauser L."/>
            <person name="Land M."/>
            <person name="Davenport K.W."/>
            <person name="Woyke T."/>
            <person name="Haggblom M.M."/>
        </authorList>
    </citation>
    <scope>NUCLEOTIDE SEQUENCE</scope>
    <source>
        <strain evidence="15">ATCC BAA-1853 / DSM 23119 / SP1PR4</strain>
    </source>
</reference>
<evidence type="ECO:0000256" key="12">
    <source>
        <dbReference type="SAM" id="Phobius"/>
    </source>
</evidence>
<evidence type="ECO:0000256" key="10">
    <source>
        <dbReference type="ARBA" id="ARBA00023136"/>
    </source>
</evidence>
<keyword evidence="8" id="KW-0408">Iron</keyword>
<keyword evidence="3" id="KW-0444">Lipid biosynthesis</keyword>
<dbReference type="EC" id="1.14.19.1" evidence="14"/>
<dbReference type="PANTHER" id="PTHR11351">
    <property type="entry name" value="ACYL-COA DESATURASE"/>
    <property type="match status" value="1"/>
</dbReference>
<dbReference type="OrthoDB" id="9768289at2"/>
<dbReference type="EMBL" id="CP002467">
    <property type="protein sequence ID" value="ADV83190.1"/>
    <property type="molecule type" value="Genomic_DNA"/>
</dbReference>
<keyword evidence="15" id="KW-1185">Reference proteome</keyword>
<dbReference type="eggNOG" id="COG1398">
    <property type="taxonomic scope" value="Bacteria"/>
</dbReference>
<keyword evidence="6 12" id="KW-1133">Transmembrane helix</keyword>
<accession>E8UYN7</accession>
<keyword evidence="9" id="KW-0443">Lipid metabolism</keyword>
<evidence type="ECO:0000256" key="8">
    <source>
        <dbReference type="ARBA" id="ARBA00023004"/>
    </source>
</evidence>
<sequence length="292" mass="33410">MLHNLGHDRTFKQPVVWVTTFFIVAFHIGAVAALFFFTWKAFAVSMFLWWIAGGVGVGMGYHRLLTHRGYKTPKWMEYLLTVCGTLALEGGPIFWVAIHRMHHQNTDKPGDPHSPQDGGLWAHIGWLLTGQTMHNDSAELSPFVPELRKDRFHVWISRWHWVPMTILGGVLLAVGGWPFLLWGIFFRTVLGLHSTWLVNSATHMWGSRRYPTSDTSRNSFWVALLTFGEGWHNNHHAHPQSSRHGLAWYEFDPNWYGISALRFLGLAWEVKARKIERVTAVVLEPVAAIAKV</sequence>
<dbReference type="AlphaFoldDB" id="E8UYN7"/>
<evidence type="ECO:0000256" key="1">
    <source>
        <dbReference type="ARBA" id="ARBA00004141"/>
    </source>
</evidence>
<gene>
    <name evidence="14" type="ordered locus">AciPR4_2410</name>
</gene>
<dbReference type="PRINTS" id="PR00075">
    <property type="entry name" value="FACDDSATRASE"/>
</dbReference>
<comment type="subcellular location">
    <subcellularLocation>
        <location evidence="1">Membrane</location>
        <topology evidence="1">Multi-pass membrane protein</topology>
    </subcellularLocation>
</comment>
<dbReference type="Pfam" id="PF00487">
    <property type="entry name" value="FA_desaturase"/>
    <property type="match status" value="1"/>
</dbReference>
<dbReference type="KEGG" id="tsa:AciPR4_2410"/>
<dbReference type="InterPro" id="IPR005804">
    <property type="entry name" value="FA_desaturase_dom"/>
</dbReference>
<protein>
    <submittedName>
        <fullName evidence="14">Stearoyl-CoA 9-desaturase</fullName>
        <ecNumber evidence="14">1.14.19.1</ecNumber>
    </submittedName>
</protein>
<feature type="transmembrane region" description="Helical" evidence="12">
    <location>
        <begin position="43"/>
        <end position="66"/>
    </location>
</feature>
<dbReference type="CDD" id="cd03505">
    <property type="entry name" value="Delta9-FADS-like"/>
    <property type="match status" value="1"/>
</dbReference>
<dbReference type="GO" id="GO:0016020">
    <property type="term" value="C:membrane"/>
    <property type="evidence" value="ECO:0007669"/>
    <property type="project" value="UniProtKB-SubCell"/>
</dbReference>
<keyword evidence="5" id="KW-0276">Fatty acid metabolism</keyword>
<dbReference type="RefSeq" id="WP_013568923.1">
    <property type="nucleotide sequence ID" value="NC_014963.1"/>
</dbReference>
<feature type="domain" description="Fatty acid desaturase" evidence="13">
    <location>
        <begin position="43"/>
        <end position="254"/>
    </location>
</feature>
<dbReference type="GO" id="GO:0004768">
    <property type="term" value="F:stearoyl-CoA 9-desaturase activity"/>
    <property type="evidence" value="ECO:0007669"/>
    <property type="project" value="UniProtKB-EC"/>
</dbReference>
<name>E8UYN7_TERSS</name>
<organism evidence="14 15">
    <name type="scientific">Terriglobus saanensis (strain ATCC BAA-1853 / DSM 23119 / SP1PR4)</name>
    <dbReference type="NCBI Taxonomy" id="401053"/>
    <lineage>
        <taxon>Bacteria</taxon>
        <taxon>Pseudomonadati</taxon>
        <taxon>Acidobacteriota</taxon>
        <taxon>Terriglobia</taxon>
        <taxon>Terriglobales</taxon>
        <taxon>Acidobacteriaceae</taxon>
        <taxon>Terriglobus</taxon>
    </lineage>
</organism>
<comment type="similarity">
    <text evidence="2">Belongs to the fatty acid desaturase type 2 family.</text>
</comment>
<evidence type="ECO:0000256" key="7">
    <source>
        <dbReference type="ARBA" id="ARBA00023002"/>
    </source>
</evidence>
<evidence type="ECO:0000256" key="11">
    <source>
        <dbReference type="ARBA" id="ARBA00023160"/>
    </source>
</evidence>
<evidence type="ECO:0000313" key="15">
    <source>
        <dbReference type="Proteomes" id="UP000006844"/>
    </source>
</evidence>
<keyword evidence="7 14" id="KW-0560">Oxidoreductase</keyword>
<evidence type="ECO:0000313" key="14">
    <source>
        <dbReference type="EMBL" id="ADV83190.1"/>
    </source>
</evidence>
<dbReference type="InterPro" id="IPR015876">
    <property type="entry name" value="Acyl-CoA_DS"/>
</dbReference>
<feature type="transmembrane region" description="Helical" evidence="12">
    <location>
        <begin position="78"/>
        <end position="98"/>
    </location>
</feature>
<evidence type="ECO:0000256" key="2">
    <source>
        <dbReference type="ARBA" id="ARBA00008749"/>
    </source>
</evidence>
<feature type="transmembrane region" description="Helical" evidence="12">
    <location>
        <begin position="161"/>
        <end position="185"/>
    </location>
</feature>
<evidence type="ECO:0000256" key="6">
    <source>
        <dbReference type="ARBA" id="ARBA00022989"/>
    </source>
</evidence>
<keyword evidence="10 12" id="KW-0472">Membrane</keyword>